<dbReference type="KEGG" id="vg:63209901"/>
<dbReference type="GO" id="GO:0004519">
    <property type="term" value="F:endonuclease activity"/>
    <property type="evidence" value="ECO:0007669"/>
    <property type="project" value="UniProtKB-KW"/>
</dbReference>
<keyword evidence="2" id="KW-1185">Reference proteome</keyword>
<dbReference type="RefSeq" id="YP_010013319.1">
    <property type="nucleotide sequence ID" value="NC_053510.1"/>
</dbReference>
<dbReference type="Proteomes" id="UP000258832">
    <property type="component" value="Segment"/>
</dbReference>
<keyword evidence="1" id="KW-0540">Nuclease</keyword>
<evidence type="ECO:0000313" key="1">
    <source>
        <dbReference type="EMBL" id="AXH67894.1"/>
    </source>
</evidence>
<reference evidence="2" key="1">
    <citation type="submission" date="2018-07" db="EMBL/GenBank/DDBJ databases">
        <authorList>
            <person name="Quirk P.G."/>
            <person name="Krulwich T.A."/>
        </authorList>
    </citation>
    <scope>NUCLEOTIDE SEQUENCE [LARGE SCALE GENOMIC DNA]</scope>
</reference>
<accession>A0A345MBM3</accession>
<proteinExistence type="predicted"/>
<gene>
    <name evidence="1" type="primary">89</name>
    <name evidence="1" type="ORF">SEA_BROMDEN_89</name>
</gene>
<keyword evidence="1" id="KW-0378">Hydrolase</keyword>
<name>A0A345MBM3_9CAUD</name>
<protein>
    <submittedName>
        <fullName evidence="1">HNH endonuclease</fullName>
    </submittedName>
</protein>
<dbReference type="GeneID" id="63209901"/>
<dbReference type="EMBL" id="MH576973">
    <property type="protein sequence ID" value="AXH67894.1"/>
    <property type="molecule type" value="Genomic_DNA"/>
</dbReference>
<sequence length="150" mass="17227">MNKPFKRIGDGPVCTIDGCKGARKALGLCAAHYHQRRYVRTPLRTDISYNAAHSRVKALWGPARQYGCVTCDCRAAHWAYDGTDPEQRYGPASGGESFMYYSAFPEFYMPMCKNCHLRMDGRLAAEELREYREWKLRTGMTLRDLERMTA</sequence>
<evidence type="ECO:0000313" key="2">
    <source>
        <dbReference type="Proteomes" id="UP000258832"/>
    </source>
</evidence>
<keyword evidence="1" id="KW-0255">Endonuclease</keyword>
<organism evidence="1 2">
    <name type="scientific">Mycobacterium phage Bromden</name>
    <dbReference type="NCBI Taxonomy" id="2283252"/>
    <lineage>
        <taxon>Viruses</taxon>
        <taxon>Duplodnaviria</taxon>
        <taxon>Heunggongvirae</taxon>
        <taxon>Uroviricota</taxon>
        <taxon>Caudoviricetes</taxon>
        <taxon>Vilmaviridae</taxon>
        <taxon>Lclasvirinae</taxon>
        <taxon>Bromdenvirus</taxon>
        <taxon>Bromdenvirus bromden</taxon>
    </lineage>
</organism>